<dbReference type="InterPro" id="IPR057708">
    <property type="entry name" value="DUF7948"/>
</dbReference>
<feature type="domain" description="Ig-like" evidence="2">
    <location>
        <begin position="923"/>
        <end position="995"/>
    </location>
</feature>
<dbReference type="InterPro" id="IPR052918">
    <property type="entry name" value="Motility_Chemotaxis_Reg"/>
</dbReference>
<keyword evidence="1" id="KW-0732">Signal</keyword>
<comment type="caution">
    <text evidence="4">The sequence shown here is derived from an EMBL/GenBank/DDBJ whole genome shotgun (WGS) entry which is preliminary data.</text>
</comment>
<dbReference type="Pfam" id="PF25778">
    <property type="entry name" value="DUF7948"/>
    <property type="match status" value="1"/>
</dbReference>
<dbReference type="NCBIfam" id="TIGR04131">
    <property type="entry name" value="Bac_Flav_CTERM"/>
    <property type="match status" value="1"/>
</dbReference>
<dbReference type="EMBL" id="JAPCHZ010000004">
    <property type="protein sequence ID" value="MCW4452064.1"/>
    <property type="molecule type" value="Genomic_DNA"/>
</dbReference>
<dbReference type="PANTHER" id="PTHR35580">
    <property type="entry name" value="CELL SURFACE GLYCOPROTEIN (S-LAYER PROTEIN)-LIKE PROTEIN"/>
    <property type="match status" value="1"/>
</dbReference>
<name>A0ABT3JMR8_9FLAO</name>
<dbReference type="InterPro" id="IPR026341">
    <property type="entry name" value="T9SS_type_B"/>
</dbReference>
<reference evidence="4 5" key="1">
    <citation type="submission" date="2022-10" db="EMBL/GenBank/DDBJ databases">
        <title>Kaistella sp. BT-6-1-3.</title>
        <authorList>
            <person name="Ai J."/>
            <person name="Deng Z."/>
        </authorList>
    </citation>
    <scope>NUCLEOTIDE SEQUENCE [LARGE SCALE GENOMIC DNA]</scope>
    <source>
        <strain evidence="4 5">BT6-1-3</strain>
    </source>
</reference>
<sequence length="1315" mass="144089">MKKPLLLAFFFFLSATFFSQKLKTDSDAFFYENKGQIIDQNGNANPNVKYLLNVGGLNVQIKTDGFSYDVYEAKRTLKTDSNKYEKEPLKSTKKRPEYDIEQQFHRVDITFVGANKNPTIIAEGKSADYDNYYNLPHRPAGVENVHRFEKVIYKNLYSNIDLFFFKPADTLKPVEYNFIIHPGGKISDIKLQFKGAQTHLKDGKISMNLRFGEMQENIPHSWTDINGKKEDLTVEYADLGDDTYGFKTTKDTFSKTVVIDPVPTRIWGSYFGGNGDEFGWLKPDRFDNIFLHGYTSSTNNVATSGSHQPTIMGGYDTFINKISKDGQKLWGTYYGGNYSDASGGLDFDNNDNIFVVADISIPNPMYPGNTYYYFAQLAILKFKPDGTLVFEKIFGGKSKDISYDLKYYNNNIYIIGETYSDDLATPGAFQNSITVGMQAGFVGKFKASDGSTEWISYITGNSHTTVGKIFSANSNGIEIIATTRATDFPMVNAFQPTSHIAPGSTNNNGLYLNFSENGALLRSSYVGENHSYYFESARRFGDEIFFGAHVYTKSQASFFVANLLTNTVVEKNIPVVYGLQTSTYIDTGRNLFVANYACQGDAGLDQVATPGSFMETSGPGCTSHFLKYDENLNKIWGTFYPGHTQIPLITKDNSNNIYFWGLNFGTTPGMVTPGTFQQTASATNDEMFIAKFADCKSTANISYTPTCIGQNLQLNASGGSTYEWFGPNNYHSTLQNPVINNAQTINSGEYFVRITGGQSCGGIFSLNVNIGSPTGPVLDLAVLPNLTRVCSVTVTTIPTATTGCGTQIIGTTVDPLTYTIPGSYVIHWIFDDGHGTILTQNQNVTVTGVAKPAAPAAQNFCKIISPKISDLQITGTSIKWYNAAGNPLSSNTVLTDGTKYYASQTLNGCESAKTEITVTLNDPTAPTGSNQQDFCSAQNPTISNLTVTGQNIIWYDSTGTILTASTPLSDGKTYYATQSVNGCESTTKLAVKVAVANGGIPANNYATAFCNDTTATTKIVDLNNYRTSLIANTAGLTFEFFDSANQSITNPANQKLNIGANVFDVKISNTLGCFVYVKLDLTLHPKPTLNLPASAEFCSGQSVNLDAGSGFSSYEWTKDSNPTVISTKQTLSVSEVGKYTVKVRNIFGCENTSSVMVTKSSFGTITGVQIVNNTATVIMSNSGDFLYSLENAVWQTSNIFSNLSNGSHTIFVKTSGNCVIGQMNFTIFNVPNSFTPNSDGINDTWKIDGMEIYPNSDIKVYDRNGKLVLSKITAGTFEWDGKFDSRALPTGSYWYIIKVSDGRILNGWLLIKNRN</sequence>
<evidence type="ECO:0000259" key="3">
    <source>
        <dbReference type="Pfam" id="PF25778"/>
    </source>
</evidence>
<keyword evidence="5" id="KW-1185">Reference proteome</keyword>
<evidence type="ECO:0000259" key="2">
    <source>
        <dbReference type="Pfam" id="PF19081"/>
    </source>
</evidence>
<proteinExistence type="predicted"/>
<accession>A0ABT3JMR8</accession>
<dbReference type="Pfam" id="PF19081">
    <property type="entry name" value="Ig_7"/>
    <property type="match status" value="1"/>
</dbReference>
<dbReference type="RefSeq" id="WP_265144228.1">
    <property type="nucleotide sequence ID" value="NZ_JAPCHZ010000004.1"/>
</dbReference>
<gene>
    <name evidence="4" type="ORF">OK344_07565</name>
</gene>
<dbReference type="Proteomes" id="UP001209107">
    <property type="component" value="Unassembled WGS sequence"/>
</dbReference>
<dbReference type="InterPro" id="IPR044023">
    <property type="entry name" value="Ig_7"/>
</dbReference>
<dbReference type="PANTHER" id="PTHR35580:SF1">
    <property type="entry name" value="PHYTASE-LIKE DOMAIN-CONTAINING PROTEIN"/>
    <property type="match status" value="1"/>
</dbReference>
<evidence type="ECO:0000313" key="4">
    <source>
        <dbReference type="EMBL" id="MCW4452064.1"/>
    </source>
</evidence>
<dbReference type="Pfam" id="PF13585">
    <property type="entry name" value="CHU_C"/>
    <property type="match status" value="1"/>
</dbReference>
<dbReference type="Gene3D" id="2.60.40.10">
    <property type="entry name" value="Immunoglobulins"/>
    <property type="match status" value="2"/>
</dbReference>
<organism evidence="4 5">
    <name type="scientific">Kaistella yananensis</name>
    <dbReference type="NCBI Taxonomy" id="2989820"/>
    <lineage>
        <taxon>Bacteria</taxon>
        <taxon>Pseudomonadati</taxon>
        <taxon>Bacteroidota</taxon>
        <taxon>Flavobacteriia</taxon>
        <taxon>Flavobacteriales</taxon>
        <taxon>Weeksellaceae</taxon>
        <taxon>Chryseobacterium group</taxon>
        <taxon>Kaistella</taxon>
    </lineage>
</organism>
<feature type="chain" id="PRO_5047451382" evidence="1">
    <location>
        <begin position="20"/>
        <end position="1315"/>
    </location>
</feature>
<evidence type="ECO:0000256" key="1">
    <source>
        <dbReference type="SAM" id="SignalP"/>
    </source>
</evidence>
<protein>
    <submittedName>
        <fullName evidence="4">T9SS type B sorting domain-containing protein</fullName>
    </submittedName>
</protein>
<feature type="signal peptide" evidence="1">
    <location>
        <begin position="1"/>
        <end position="19"/>
    </location>
</feature>
<evidence type="ECO:0000313" key="5">
    <source>
        <dbReference type="Proteomes" id="UP001209107"/>
    </source>
</evidence>
<feature type="domain" description="DUF7948" evidence="3">
    <location>
        <begin position="30"/>
        <end position="262"/>
    </location>
</feature>
<dbReference type="InterPro" id="IPR013783">
    <property type="entry name" value="Ig-like_fold"/>
</dbReference>